<keyword evidence="1" id="KW-0472">Membrane</keyword>
<dbReference type="Proteomes" id="UP000539052">
    <property type="component" value="Unassembled WGS sequence"/>
</dbReference>
<accession>A0ABX1VUC8</accession>
<keyword evidence="1" id="KW-1133">Transmembrane helix</keyword>
<feature type="transmembrane region" description="Helical" evidence="1">
    <location>
        <begin position="88"/>
        <end position="110"/>
    </location>
</feature>
<dbReference type="EMBL" id="JAAOXG010000045">
    <property type="protein sequence ID" value="NNJ32050.1"/>
    <property type="molecule type" value="Genomic_DNA"/>
</dbReference>
<keyword evidence="3" id="KW-1185">Reference proteome</keyword>
<gene>
    <name evidence="2" type="ORF">G9470_19995</name>
</gene>
<comment type="caution">
    <text evidence="2">The sequence shown here is derived from an EMBL/GenBank/DDBJ whole genome shotgun (WGS) entry which is preliminary data.</text>
</comment>
<keyword evidence="1" id="KW-0812">Transmembrane</keyword>
<organism evidence="2 3">
    <name type="scientific">Lacrimispora defluvii</name>
    <dbReference type="NCBI Taxonomy" id="2719233"/>
    <lineage>
        <taxon>Bacteria</taxon>
        <taxon>Bacillati</taxon>
        <taxon>Bacillota</taxon>
        <taxon>Clostridia</taxon>
        <taxon>Lachnospirales</taxon>
        <taxon>Lachnospiraceae</taxon>
        <taxon>Lacrimispora</taxon>
    </lineage>
</organism>
<sequence length="137" mass="15501">MKRRKMSHRLLLFLICIATVSTGMYIPNRGADSFFSCANTMHTLPSASENDKRIDAIEEKPGIVVNEIKAEILFGISNTSSSRNGLKILSLPAVKPFLLLVTWIIINVFLRNEFVDRLYLILYIHDSDGKKGDRQAF</sequence>
<evidence type="ECO:0000256" key="1">
    <source>
        <dbReference type="SAM" id="Phobius"/>
    </source>
</evidence>
<evidence type="ECO:0000313" key="3">
    <source>
        <dbReference type="Proteomes" id="UP000539052"/>
    </source>
</evidence>
<proteinExistence type="predicted"/>
<name>A0ABX1VUC8_9FIRM</name>
<reference evidence="2 3" key="1">
    <citation type="submission" date="2020-03" db="EMBL/GenBank/DDBJ databases">
        <title>Genome Sequence of industrial isolate, B5A.</title>
        <authorList>
            <person name="Sharma S."/>
            <person name="Patil P.B."/>
            <person name="Korpole S."/>
        </authorList>
    </citation>
    <scope>NUCLEOTIDE SEQUENCE [LARGE SCALE GENOMIC DNA]</scope>
    <source>
        <strain evidence="2 3">PI-S10-B5A</strain>
    </source>
</reference>
<protein>
    <submittedName>
        <fullName evidence="2">Uncharacterized protein</fullName>
    </submittedName>
</protein>
<evidence type="ECO:0000313" key="2">
    <source>
        <dbReference type="EMBL" id="NNJ32050.1"/>
    </source>
</evidence>
<dbReference type="RefSeq" id="WP_170823157.1">
    <property type="nucleotide sequence ID" value="NZ_JAAOXG010000045.1"/>
</dbReference>